<organism evidence="2 3">
    <name type="scientific">Ardenticatena maritima</name>
    <dbReference type="NCBI Taxonomy" id="872965"/>
    <lineage>
        <taxon>Bacteria</taxon>
        <taxon>Bacillati</taxon>
        <taxon>Chloroflexota</taxon>
        <taxon>Ardenticatenia</taxon>
        <taxon>Ardenticatenales</taxon>
        <taxon>Ardenticatenaceae</taxon>
        <taxon>Ardenticatena</taxon>
    </lineage>
</organism>
<protein>
    <recommendedName>
        <fullName evidence="1">DUF4872 domain-containing protein</fullName>
    </recommendedName>
</protein>
<evidence type="ECO:0000313" key="3">
    <source>
        <dbReference type="Proteomes" id="UP000050502"/>
    </source>
</evidence>
<gene>
    <name evidence="2" type="ORF">SE16_12075</name>
</gene>
<reference evidence="2 3" key="1">
    <citation type="submission" date="2015-07" db="EMBL/GenBank/DDBJ databases">
        <title>Whole genome sequence of Ardenticatena maritima DSM 23922.</title>
        <authorList>
            <person name="Hemp J."/>
            <person name="Ward L.M."/>
            <person name="Pace L.A."/>
            <person name="Fischer W.W."/>
        </authorList>
    </citation>
    <scope>NUCLEOTIDE SEQUENCE [LARGE SCALE GENOMIC DNA]</scope>
    <source>
        <strain evidence="2 3">110S</strain>
    </source>
</reference>
<comment type="caution">
    <text evidence="2">The sequence shown here is derived from an EMBL/GenBank/DDBJ whole genome shotgun (WGS) entry which is preliminary data.</text>
</comment>
<proteinExistence type="predicted"/>
<name>A0A0P6Y5X3_9CHLR</name>
<feature type="domain" description="DUF4872" evidence="1">
    <location>
        <begin position="139"/>
        <end position="285"/>
    </location>
</feature>
<dbReference type="Pfam" id="PF16169">
    <property type="entry name" value="DUF4872"/>
    <property type="match status" value="1"/>
</dbReference>
<sequence length="294" mass="33160">MPETMLYPQPVRLMATLLNLSPAQAFLAGRAAAFTYRRGPHLTPPHQIDGLVPEYERRLCEQLGLTCRKHVVSQRETGRATLEALLAEHAPLLLVVGHETLALHALHNDVAIVQTPTTREEHPWHEVEARWWDGLYAGTFYAVDWQPVQVEWSALLRKALVANAHDMLVCSGWWYGVDGIEFWSEDVVRWQEEPQWALSAATMSRQIETEALLWRRTLADALDEHADVLGNSARLISALDEVCERWQHIAAMLADAAATADPQALVRLSAPLLRLAHAESRFWSRIVDTYGMGI</sequence>
<accession>A0A0P6Y5X3</accession>
<dbReference type="RefSeq" id="WP_054492531.1">
    <property type="nucleotide sequence ID" value="NZ_BBZA01000068.1"/>
</dbReference>
<evidence type="ECO:0000259" key="1">
    <source>
        <dbReference type="Pfam" id="PF16169"/>
    </source>
</evidence>
<dbReference type="InterPro" id="IPR032369">
    <property type="entry name" value="DUF4872"/>
</dbReference>
<evidence type="ECO:0000313" key="2">
    <source>
        <dbReference type="EMBL" id="KPL87239.1"/>
    </source>
</evidence>
<dbReference type="Proteomes" id="UP000050502">
    <property type="component" value="Unassembled WGS sequence"/>
</dbReference>
<dbReference type="AlphaFoldDB" id="A0A0P6Y5X3"/>
<dbReference type="EMBL" id="LGKN01000006">
    <property type="protein sequence ID" value="KPL87239.1"/>
    <property type="molecule type" value="Genomic_DNA"/>
</dbReference>